<evidence type="ECO:0000313" key="1">
    <source>
        <dbReference type="EMBL" id="KAK9395655.1"/>
    </source>
</evidence>
<proteinExistence type="predicted"/>
<dbReference type="AlphaFoldDB" id="A0AAW1B0Y7"/>
<keyword evidence="2" id="KW-1185">Reference proteome</keyword>
<name>A0AAW1B0Y7_CROAD</name>
<protein>
    <submittedName>
        <fullName evidence="1">Uncharacterized protein</fullName>
    </submittedName>
</protein>
<gene>
    <name evidence="1" type="ORF">NXF25_019016</name>
</gene>
<accession>A0AAW1B0Y7</accession>
<feature type="non-terminal residue" evidence="1">
    <location>
        <position position="1"/>
    </location>
</feature>
<dbReference type="Proteomes" id="UP001474421">
    <property type="component" value="Unassembled WGS sequence"/>
</dbReference>
<organism evidence="1 2">
    <name type="scientific">Crotalus adamanteus</name>
    <name type="common">Eastern diamondback rattlesnake</name>
    <dbReference type="NCBI Taxonomy" id="8729"/>
    <lineage>
        <taxon>Eukaryota</taxon>
        <taxon>Metazoa</taxon>
        <taxon>Chordata</taxon>
        <taxon>Craniata</taxon>
        <taxon>Vertebrata</taxon>
        <taxon>Euteleostomi</taxon>
        <taxon>Lepidosauria</taxon>
        <taxon>Squamata</taxon>
        <taxon>Bifurcata</taxon>
        <taxon>Unidentata</taxon>
        <taxon>Episquamata</taxon>
        <taxon>Toxicofera</taxon>
        <taxon>Serpentes</taxon>
        <taxon>Colubroidea</taxon>
        <taxon>Viperidae</taxon>
        <taxon>Crotalinae</taxon>
        <taxon>Crotalus</taxon>
    </lineage>
</organism>
<comment type="caution">
    <text evidence="1">The sequence shown here is derived from an EMBL/GenBank/DDBJ whole genome shotgun (WGS) entry which is preliminary data.</text>
</comment>
<sequence length="95" mass="10612">QLKVVPGGRNFLADALSCLPQYDSKREEVVQAIMPPYSIVDLHIGSCAKTTSFEDEVKAALLQDTWLLNNSGLLTHRDGLAWYGHRLYVPQGLRD</sequence>
<reference evidence="1 2" key="1">
    <citation type="journal article" date="2024" name="Proc. Natl. Acad. Sci. U.S.A.">
        <title>The genetic regulatory architecture and epigenomic basis for age-related changes in rattlesnake venom.</title>
        <authorList>
            <person name="Hogan M.P."/>
            <person name="Holding M.L."/>
            <person name="Nystrom G.S."/>
            <person name="Colston T.J."/>
            <person name="Bartlett D.A."/>
            <person name="Mason A.J."/>
            <person name="Ellsworth S.A."/>
            <person name="Rautsaw R.M."/>
            <person name="Lawrence K.C."/>
            <person name="Strickland J.L."/>
            <person name="He B."/>
            <person name="Fraser P."/>
            <person name="Margres M.J."/>
            <person name="Gilbert D.M."/>
            <person name="Gibbs H.L."/>
            <person name="Parkinson C.L."/>
            <person name="Rokyta D.R."/>
        </authorList>
    </citation>
    <scope>NUCLEOTIDE SEQUENCE [LARGE SCALE GENOMIC DNA]</scope>
    <source>
        <strain evidence="1">DRR0105</strain>
    </source>
</reference>
<dbReference type="EMBL" id="JAOTOJ010000009">
    <property type="protein sequence ID" value="KAK9395655.1"/>
    <property type="molecule type" value="Genomic_DNA"/>
</dbReference>
<evidence type="ECO:0000313" key="2">
    <source>
        <dbReference type="Proteomes" id="UP001474421"/>
    </source>
</evidence>